<dbReference type="EMBL" id="JAHRHJ020000001">
    <property type="protein sequence ID" value="KAH9328357.1"/>
    <property type="molecule type" value="Genomic_DNA"/>
</dbReference>
<comment type="caution">
    <text evidence="2">The sequence shown here is derived from an EMBL/GenBank/DDBJ whole genome shotgun (WGS) entry which is preliminary data.</text>
</comment>
<reference evidence="2 3" key="1">
    <citation type="journal article" date="2021" name="Nat. Plants">
        <title>The Taxus genome provides insights into paclitaxel biosynthesis.</title>
        <authorList>
            <person name="Xiong X."/>
            <person name="Gou J."/>
            <person name="Liao Q."/>
            <person name="Li Y."/>
            <person name="Zhou Q."/>
            <person name="Bi G."/>
            <person name="Li C."/>
            <person name="Du R."/>
            <person name="Wang X."/>
            <person name="Sun T."/>
            <person name="Guo L."/>
            <person name="Liang H."/>
            <person name="Lu P."/>
            <person name="Wu Y."/>
            <person name="Zhang Z."/>
            <person name="Ro D.K."/>
            <person name="Shang Y."/>
            <person name="Huang S."/>
            <person name="Yan J."/>
        </authorList>
    </citation>
    <scope>NUCLEOTIDE SEQUENCE [LARGE SCALE GENOMIC DNA]</scope>
    <source>
        <strain evidence="2">Ta-2019</strain>
    </source>
</reference>
<accession>A0AA38LP32</accession>
<feature type="region of interest" description="Disordered" evidence="1">
    <location>
        <begin position="1"/>
        <end position="50"/>
    </location>
</feature>
<feature type="compositionally biased region" description="Basic and acidic residues" evidence="1">
    <location>
        <begin position="1"/>
        <end position="25"/>
    </location>
</feature>
<protein>
    <submittedName>
        <fullName evidence="2">Uncharacterized protein</fullName>
    </submittedName>
</protein>
<organism evidence="2 3">
    <name type="scientific">Taxus chinensis</name>
    <name type="common">Chinese yew</name>
    <name type="synonym">Taxus wallichiana var. chinensis</name>
    <dbReference type="NCBI Taxonomy" id="29808"/>
    <lineage>
        <taxon>Eukaryota</taxon>
        <taxon>Viridiplantae</taxon>
        <taxon>Streptophyta</taxon>
        <taxon>Embryophyta</taxon>
        <taxon>Tracheophyta</taxon>
        <taxon>Spermatophyta</taxon>
        <taxon>Pinopsida</taxon>
        <taxon>Pinidae</taxon>
        <taxon>Conifers II</taxon>
        <taxon>Cupressales</taxon>
        <taxon>Taxaceae</taxon>
        <taxon>Taxus</taxon>
    </lineage>
</organism>
<feature type="non-terminal residue" evidence="2">
    <location>
        <position position="50"/>
    </location>
</feature>
<dbReference type="Proteomes" id="UP000824469">
    <property type="component" value="Unassembled WGS sequence"/>
</dbReference>
<proteinExistence type="predicted"/>
<keyword evidence="3" id="KW-1185">Reference proteome</keyword>
<gene>
    <name evidence="2" type="ORF">KI387_000465</name>
</gene>
<name>A0AA38LP32_TAXCH</name>
<evidence type="ECO:0000313" key="3">
    <source>
        <dbReference type="Proteomes" id="UP000824469"/>
    </source>
</evidence>
<evidence type="ECO:0000313" key="2">
    <source>
        <dbReference type="EMBL" id="KAH9328357.1"/>
    </source>
</evidence>
<dbReference type="AlphaFoldDB" id="A0AA38LP32"/>
<sequence>ARNAESRGVRKKDRRDVNAEHDLSAKCRAMKSGGQPQRGSYTEAGDMKRK</sequence>
<feature type="non-terminal residue" evidence="2">
    <location>
        <position position="1"/>
    </location>
</feature>
<evidence type="ECO:0000256" key="1">
    <source>
        <dbReference type="SAM" id="MobiDB-lite"/>
    </source>
</evidence>